<evidence type="ECO:0000313" key="1">
    <source>
        <dbReference type="EMBL" id="KAK9144105.1"/>
    </source>
</evidence>
<dbReference type="EMBL" id="JBBNAE010000002">
    <property type="protein sequence ID" value="KAK9144105.1"/>
    <property type="molecule type" value="Genomic_DNA"/>
</dbReference>
<proteinExistence type="predicted"/>
<accession>A0AAP0K3M8</accession>
<comment type="caution">
    <text evidence="1">The sequence shown here is derived from an EMBL/GenBank/DDBJ whole genome shotgun (WGS) entry which is preliminary data.</text>
</comment>
<reference evidence="1 2" key="1">
    <citation type="submission" date="2024-01" db="EMBL/GenBank/DDBJ databases">
        <title>Genome assemblies of Stephania.</title>
        <authorList>
            <person name="Yang L."/>
        </authorList>
    </citation>
    <scope>NUCLEOTIDE SEQUENCE [LARGE SCALE GENOMIC DNA]</scope>
    <source>
        <strain evidence="1">QJT</strain>
        <tissue evidence="1">Leaf</tissue>
    </source>
</reference>
<dbReference type="AlphaFoldDB" id="A0AAP0K3M8"/>
<protein>
    <submittedName>
        <fullName evidence="1">Uncharacterized protein</fullName>
    </submittedName>
</protein>
<gene>
    <name evidence="1" type="ORF">Sjap_004008</name>
</gene>
<evidence type="ECO:0000313" key="2">
    <source>
        <dbReference type="Proteomes" id="UP001417504"/>
    </source>
</evidence>
<organism evidence="1 2">
    <name type="scientific">Stephania japonica</name>
    <dbReference type="NCBI Taxonomy" id="461633"/>
    <lineage>
        <taxon>Eukaryota</taxon>
        <taxon>Viridiplantae</taxon>
        <taxon>Streptophyta</taxon>
        <taxon>Embryophyta</taxon>
        <taxon>Tracheophyta</taxon>
        <taxon>Spermatophyta</taxon>
        <taxon>Magnoliopsida</taxon>
        <taxon>Ranunculales</taxon>
        <taxon>Menispermaceae</taxon>
        <taxon>Menispermoideae</taxon>
        <taxon>Cissampelideae</taxon>
        <taxon>Stephania</taxon>
    </lineage>
</organism>
<dbReference type="Proteomes" id="UP001417504">
    <property type="component" value="Unassembled WGS sequence"/>
</dbReference>
<sequence>MASQLVSVPRIRRAMDSSYDIAVNLSLSHSQNSYYHAIRDESASAGAQVSKGPSGGRKRLSKGIPMRRLNRLLRKCPESSSLYIFKRVKEFCHRMASSDNSSSSMGVGKEVMAVEPYFSMPVLPVTALYS</sequence>
<name>A0AAP0K3M8_9MAGN</name>
<keyword evidence="2" id="KW-1185">Reference proteome</keyword>